<dbReference type="EMBL" id="AP018865">
    <property type="protein sequence ID" value="BBF89607.1"/>
    <property type="molecule type" value="Genomic_DNA"/>
</dbReference>
<sequence>MANGDGRGAASKRESTRVTALRSSRRRTRWGAHRREGCGVGGADGVAARRREGEVAPGAPRHASTHAPAPSVLGDRRRRQGQREGNNGAVKAREKREGYGEEARAL</sequence>
<gene>
    <name evidence="2" type="primary">Ogla0117M13.29</name>
    <name evidence="3" type="synonym">Ogla0117M13.33</name>
</gene>
<feature type="compositionally biased region" description="Basic and acidic residues" evidence="1">
    <location>
        <begin position="91"/>
        <end position="106"/>
    </location>
</feature>
<name>A0A679BDT4_ORYGL</name>
<reference evidence="2" key="1">
    <citation type="submission" date="2018-08" db="EMBL/GenBank/DDBJ databases">
        <title>Oryza glaberrima genomic DNA, chromosome 11, BAC clone:Ogla0117M13.</title>
        <authorList>
            <person name="Wu J."/>
            <person name="Kanamori H."/>
        </authorList>
    </citation>
    <scope>NUCLEOTIDE SEQUENCE</scope>
    <source>
        <strain evidence="2">IRGC104038</strain>
    </source>
</reference>
<dbReference type="AlphaFoldDB" id="A0A679BDT4"/>
<feature type="compositionally biased region" description="Basic residues" evidence="1">
    <location>
        <begin position="23"/>
        <end position="32"/>
    </location>
</feature>
<evidence type="ECO:0000256" key="1">
    <source>
        <dbReference type="SAM" id="MobiDB-lite"/>
    </source>
</evidence>
<dbReference type="EMBL" id="AP018865">
    <property type="protein sequence ID" value="BBF89606.1"/>
    <property type="molecule type" value="Genomic_DNA"/>
</dbReference>
<evidence type="ECO:0000313" key="3">
    <source>
        <dbReference type="EMBL" id="BBF89607.1"/>
    </source>
</evidence>
<proteinExistence type="predicted"/>
<evidence type="ECO:0008006" key="4">
    <source>
        <dbReference type="Google" id="ProtNLM"/>
    </source>
</evidence>
<feature type="region of interest" description="Disordered" evidence="1">
    <location>
        <begin position="1"/>
        <end position="106"/>
    </location>
</feature>
<evidence type="ECO:0000313" key="2">
    <source>
        <dbReference type="EMBL" id="BBF89606.1"/>
    </source>
</evidence>
<accession>A0A679BDT4</accession>
<organism evidence="2">
    <name type="scientific">Oryza glaberrima</name>
    <name type="common">African rice</name>
    <dbReference type="NCBI Taxonomy" id="4538"/>
    <lineage>
        <taxon>Eukaryota</taxon>
        <taxon>Viridiplantae</taxon>
        <taxon>Streptophyta</taxon>
        <taxon>Embryophyta</taxon>
        <taxon>Tracheophyta</taxon>
        <taxon>Spermatophyta</taxon>
        <taxon>Magnoliopsida</taxon>
        <taxon>Liliopsida</taxon>
        <taxon>Poales</taxon>
        <taxon>Poaceae</taxon>
        <taxon>BOP clade</taxon>
        <taxon>Oryzoideae</taxon>
        <taxon>Oryzeae</taxon>
        <taxon>Oryzinae</taxon>
        <taxon>Oryza</taxon>
    </lineage>
</organism>
<protein>
    <recommendedName>
        <fullName evidence="4">DUF834 domain-containing protein</fullName>
    </recommendedName>
</protein>